<feature type="signal peptide" evidence="1">
    <location>
        <begin position="1"/>
        <end position="18"/>
    </location>
</feature>
<keyword evidence="1" id="KW-0732">Signal</keyword>
<accession>A0A4Q1D0C5</accession>
<organism evidence="3 4">
    <name type="scientific">Filimonas effusa</name>
    <dbReference type="NCBI Taxonomy" id="2508721"/>
    <lineage>
        <taxon>Bacteria</taxon>
        <taxon>Pseudomonadati</taxon>
        <taxon>Bacteroidota</taxon>
        <taxon>Chitinophagia</taxon>
        <taxon>Chitinophagales</taxon>
        <taxon>Chitinophagaceae</taxon>
        <taxon>Filimonas</taxon>
    </lineage>
</organism>
<evidence type="ECO:0000256" key="1">
    <source>
        <dbReference type="SAM" id="SignalP"/>
    </source>
</evidence>
<comment type="caution">
    <text evidence="3">The sequence shown here is derived from an EMBL/GenBank/DDBJ whole genome shotgun (WGS) entry which is preliminary data.</text>
</comment>
<dbReference type="Pfam" id="PF06283">
    <property type="entry name" value="ThuA"/>
    <property type="match status" value="1"/>
</dbReference>
<dbReference type="Gene3D" id="3.40.50.880">
    <property type="match status" value="1"/>
</dbReference>
<reference evidence="3 4" key="1">
    <citation type="submission" date="2019-01" db="EMBL/GenBank/DDBJ databases">
        <title>Filimonas sp. strain TTM-71.</title>
        <authorList>
            <person name="Chen W.-M."/>
        </authorList>
    </citation>
    <scope>NUCLEOTIDE SEQUENCE [LARGE SCALE GENOMIC DNA]</scope>
    <source>
        <strain evidence="3 4">TTM-71</strain>
    </source>
</reference>
<dbReference type="EMBL" id="SDHZ01000005">
    <property type="protein sequence ID" value="RXK81046.1"/>
    <property type="molecule type" value="Genomic_DNA"/>
</dbReference>
<gene>
    <name evidence="3" type="ORF">ESB13_21525</name>
</gene>
<dbReference type="SUPFAM" id="SSF52317">
    <property type="entry name" value="Class I glutamine amidotransferase-like"/>
    <property type="match status" value="1"/>
</dbReference>
<dbReference type="PANTHER" id="PTHR40469">
    <property type="entry name" value="SECRETED GLYCOSYL HYDROLASE"/>
    <property type="match status" value="1"/>
</dbReference>
<dbReference type="OrthoDB" id="9816308at2"/>
<dbReference type="AlphaFoldDB" id="A0A4Q1D0C5"/>
<evidence type="ECO:0000313" key="3">
    <source>
        <dbReference type="EMBL" id="RXK81046.1"/>
    </source>
</evidence>
<feature type="chain" id="PRO_5020683189" evidence="1">
    <location>
        <begin position="19"/>
        <end position="243"/>
    </location>
</feature>
<proteinExistence type="predicted"/>
<dbReference type="PANTHER" id="PTHR40469:SF2">
    <property type="entry name" value="GALACTOSE-BINDING DOMAIN-LIKE SUPERFAMILY PROTEIN"/>
    <property type="match status" value="1"/>
</dbReference>
<keyword evidence="4" id="KW-1185">Reference proteome</keyword>
<evidence type="ECO:0000259" key="2">
    <source>
        <dbReference type="Pfam" id="PF06283"/>
    </source>
</evidence>
<dbReference type="InterPro" id="IPR029062">
    <property type="entry name" value="Class_I_gatase-like"/>
</dbReference>
<protein>
    <submittedName>
        <fullName evidence="3">ThuA domain-containing protein</fullName>
    </submittedName>
</protein>
<feature type="domain" description="ThuA-like" evidence="2">
    <location>
        <begin position="27"/>
        <end position="238"/>
    </location>
</feature>
<name>A0A4Q1D0C5_9BACT</name>
<dbReference type="InterPro" id="IPR029010">
    <property type="entry name" value="ThuA-like"/>
</dbReference>
<dbReference type="Proteomes" id="UP000290545">
    <property type="component" value="Unassembled WGS sequence"/>
</dbReference>
<sequence>MLCLLALVVITCSSQTNSDIPAGLPKQVLVFSLTRGFHHNSIVQGNAFFMEMGRQHGFHVDTTTNAGLFTKDNLSKYAAVVWLNTTGDVLDAQQQNAFEQYIRSGGGYVGIHSASDTEYDWPWYNSLVGAYFASHPAIQEGKIITLDKQFPASAHLPDSFNYRDEIYDFKSVKTDSLQFLVRIDEGSYQHGKMGAFHPMSWYRNFDGGRTFYSAFGHTPESFSHPLISQHFLKGLQWAMGDLP</sequence>
<evidence type="ECO:0000313" key="4">
    <source>
        <dbReference type="Proteomes" id="UP000290545"/>
    </source>
</evidence>